<reference evidence="2 3" key="1">
    <citation type="submission" date="2016-10" db="EMBL/GenBank/DDBJ databases">
        <authorList>
            <person name="de Groot N.N."/>
        </authorList>
    </citation>
    <scope>NUCLEOTIDE SEQUENCE [LARGE SCALE GENOMIC DNA]</scope>
    <source>
        <strain evidence="2 3">LMG 2247</strain>
    </source>
</reference>
<keyword evidence="2" id="KW-0808">Transferase</keyword>
<evidence type="ECO:0000313" key="3">
    <source>
        <dbReference type="Proteomes" id="UP000199706"/>
    </source>
</evidence>
<dbReference type="EMBL" id="FNCJ01000018">
    <property type="protein sequence ID" value="SDI19630.1"/>
    <property type="molecule type" value="Genomic_DNA"/>
</dbReference>
<feature type="domain" description="N-acetyltransferase" evidence="1">
    <location>
        <begin position="13"/>
        <end position="181"/>
    </location>
</feature>
<dbReference type="Pfam" id="PF13302">
    <property type="entry name" value="Acetyltransf_3"/>
    <property type="match status" value="1"/>
</dbReference>
<dbReference type="PANTHER" id="PTHR43792:SF1">
    <property type="entry name" value="N-ACETYLTRANSFERASE DOMAIN-CONTAINING PROTEIN"/>
    <property type="match status" value="1"/>
</dbReference>
<dbReference type="InterPro" id="IPR016181">
    <property type="entry name" value="Acyl_CoA_acyltransferase"/>
</dbReference>
<dbReference type="RefSeq" id="WP_244896687.1">
    <property type="nucleotide sequence ID" value="NZ_FNCJ01000018.1"/>
</dbReference>
<gene>
    <name evidence="2" type="ORF">SAMN05216466_118151</name>
</gene>
<accession>A0A1G8IM95</accession>
<sequence length="181" mass="20611">MKPHLPTFDTARLLLRPRSMAEFDGCLAMDRDPQVTQYVAGPWHDPQAHERFLSERIQRPFEPGFGYWSIFVKDAPATFLGWILLIPVDGVGPEIEIGWRLNRTAWGRGYATEAATPIVEHAFRDMRLQQIVAGIHPENIGSIRVAEKLGLKFVDGDGTHADESCRSYRMTQDEFRARYGI</sequence>
<protein>
    <submittedName>
        <fullName evidence="2">Protein N-acetyltransferase, RimJ/RimL family</fullName>
    </submittedName>
</protein>
<dbReference type="PANTHER" id="PTHR43792">
    <property type="entry name" value="GNAT FAMILY, PUTATIVE (AFU_ORTHOLOGUE AFUA_3G00765)-RELATED-RELATED"/>
    <property type="match status" value="1"/>
</dbReference>
<dbReference type="InterPro" id="IPR051531">
    <property type="entry name" value="N-acetyltransferase"/>
</dbReference>
<dbReference type="InterPro" id="IPR000182">
    <property type="entry name" value="GNAT_dom"/>
</dbReference>
<evidence type="ECO:0000259" key="1">
    <source>
        <dbReference type="PROSITE" id="PS51186"/>
    </source>
</evidence>
<dbReference type="Proteomes" id="UP000199706">
    <property type="component" value="Unassembled WGS sequence"/>
</dbReference>
<evidence type="ECO:0000313" key="2">
    <source>
        <dbReference type="EMBL" id="SDI19630.1"/>
    </source>
</evidence>
<dbReference type="SUPFAM" id="SSF55729">
    <property type="entry name" value="Acyl-CoA N-acyltransferases (Nat)"/>
    <property type="match status" value="1"/>
</dbReference>
<dbReference type="PROSITE" id="PS51186">
    <property type="entry name" value="GNAT"/>
    <property type="match status" value="1"/>
</dbReference>
<dbReference type="AlphaFoldDB" id="A0A1G8IM95"/>
<dbReference type="GO" id="GO:0016747">
    <property type="term" value="F:acyltransferase activity, transferring groups other than amino-acyl groups"/>
    <property type="evidence" value="ECO:0007669"/>
    <property type="project" value="InterPro"/>
</dbReference>
<organism evidence="2 3">
    <name type="scientific">Paraburkholderia phenazinium</name>
    <dbReference type="NCBI Taxonomy" id="60549"/>
    <lineage>
        <taxon>Bacteria</taxon>
        <taxon>Pseudomonadati</taxon>
        <taxon>Pseudomonadota</taxon>
        <taxon>Betaproteobacteria</taxon>
        <taxon>Burkholderiales</taxon>
        <taxon>Burkholderiaceae</taxon>
        <taxon>Paraburkholderia</taxon>
    </lineage>
</organism>
<dbReference type="Gene3D" id="3.40.630.30">
    <property type="match status" value="1"/>
</dbReference>
<proteinExistence type="predicted"/>
<name>A0A1G8IM95_9BURK</name>